<organism evidence="3">
    <name type="scientific">Oryza sativa subsp. japonica</name>
    <name type="common">Rice</name>
    <dbReference type="NCBI Taxonomy" id="39947"/>
    <lineage>
        <taxon>Eukaryota</taxon>
        <taxon>Viridiplantae</taxon>
        <taxon>Streptophyta</taxon>
        <taxon>Embryophyta</taxon>
        <taxon>Tracheophyta</taxon>
        <taxon>Spermatophyta</taxon>
        <taxon>Magnoliopsida</taxon>
        <taxon>Liliopsida</taxon>
        <taxon>Poales</taxon>
        <taxon>Poaceae</taxon>
        <taxon>BOP clade</taxon>
        <taxon>Oryzoideae</taxon>
        <taxon>Oryzeae</taxon>
        <taxon>Oryzinae</taxon>
        <taxon>Oryza</taxon>
        <taxon>Oryza sativa</taxon>
    </lineage>
</organism>
<reference evidence="3" key="1">
    <citation type="journal article" date="2005" name="PLoS Biol.">
        <title>The genomes of Oryza sativa: a history of duplications.</title>
        <authorList>
            <person name="Yu J."/>
            <person name="Wang J."/>
            <person name="Lin W."/>
            <person name="Li S."/>
            <person name="Li H."/>
            <person name="Zhou J."/>
            <person name="Ni P."/>
            <person name="Dong W."/>
            <person name="Hu S."/>
            <person name="Zeng C."/>
            <person name="Zhang J."/>
            <person name="Zhang Y."/>
            <person name="Li R."/>
            <person name="Xu Z."/>
            <person name="Li S."/>
            <person name="Li X."/>
            <person name="Zheng H."/>
            <person name="Cong L."/>
            <person name="Lin L."/>
            <person name="Yin J."/>
            <person name="Geng J."/>
            <person name="Li G."/>
            <person name="Shi J."/>
            <person name="Liu J."/>
            <person name="Lv H."/>
            <person name="Li J."/>
            <person name="Wang J."/>
            <person name="Deng Y."/>
            <person name="Ran L."/>
            <person name="Shi X."/>
            <person name="Wang X."/>
            <person name="Wu Q."/>
            <person name="Li C."/>
            <person name="Ren X."/>
            <person name="Wang J."/>
            <person name="Wang X."/>
            <person name="Li D."/>
            <person name="Liu D."/>
            <person name="Zhang X."/>
            <person name="Ji Z."/>
            <person name="Zhao W."/>
            <person name="Sun Y."/>
            <person name="Zhang Z."/>
            <person name="Bao J."/>
            <person name="Han Y."/>
            <person name="Dong L."/>
            <person name="Ji J."/>
            <person name="Chen P."/>
            <person name="Wu S."/>
            <person name="Liu J."/>
            <person name="Xiao Y."/>
            <person name="Bu D."/>
            <person name="Tan J."/>
            <person name="Yang L."/>
            <person name="Ye C."/>
            <person name="Zhang J."/>
            <person name="Xu J."/>
            <person name="Zhou Y."/>
            <person name="Yu Y."/>
            <person name="Zhang B."/>
            <person name="Zhuang S."/>
            <person name="Wei H."/>
            <person name="Liu B."/>
            <person name="Lei M."/>
            <person name="Yu H."/>
            <person name="Li Y."/>
            <person name="Xu H."/>
            <person name="Wei S."/>
            <person name="He X."/>
            <person name="Fang L."/>
            <person name="Zhang Z."/>
            <person name="Zhang Y."/>
            <person name="Huang X."/>
            <person name="Su Z."/>
            <person name="Tong W."/>
            <person name="Li J."/>
            <person name="Tong Z."/>
            <person name="Li S."/>
            <person name="Ye J."/>
            <person name="Wang L."/>
            <person name="Fang L."/>
            <person name="Lei T."/>
            <person name="Chen C."/>
            <person name="Chen H."/>
            <person name="Xu Z."/>
            <person name="Li H."/>
            <person name="Huang H."/>
            <person name="Zhang F."/>
            <person name="Xu H."/>
            <person name="Li N."/>
            <person name="Zhao C."/>
            <person name="Li S."/>
            <person name="Dong L."/>
            <person name="Huang Y."/>
            <person name="Li L."/>
            <person name="Xi Y."/>
            <person name="Qi Q."/>
            <person name="Li W."/>
            <person name="Zhang B."/>
            <person name="Hu W."/>
            <person name="Zhang Y."/>
            <person name="Tian X."/>
            <person name="Jiao Y."/>
            <person name="Liang X."/>
            <person name="Jin J."/>
            <person name="Gao L."/>
            <person name="Zheng W."/>
            <person name="Hao B."/>
            <person name="Liu S."/>
            <person name="Wang W."/>
            <person name="Yuan L."/>
            <person name="Cao M."/>
            <person name="McDermott J."/>
            <person name="Samudrala R."/>
            <person name="Wang J."/>
            <person name="Wong G.K."/>
            <person name="Yang H."/>
        </authorList>
    </citation>
    <scope>NUCLEOTIDE SEQUENCE [LARGE SCALE GENOMIC DNA]</scope>
</reference>
<gene>
    <name evidence="3" type="ORF">OsJ_32866</name>
</gene>
<dbReference type="InterPro" id="IPR001810">
    <property type="entry name" value="F-box_dom"/>
</dbReference>
<protein>
    <recommendedName>
        <fullName evidence="2">F-box domain-containing protein</fullName>
    </recommendedName>
</protein>
<feature type="compositionally biased region" description="Low complexity" evidence="1">
    <location>
        <begin position="68"/>
        <end position="79"/>
    </location>
</feature>
<name>A3C8C9_ORYSJ</name>
<evidence type="ECO:0000259" key="2">
    <source>
        <dbReference type="PROSITE" id="PS50181"/>
    </source>
</evidence>
<dbReference type="SMART" id="SM00256">
    <property type="entry name" value="FBOX"/>
    <property type="match status" value="1"/>
</dbReference>
<dbReference type="InterPro" id="IPR036047">
    <property type="entry name" value="F-box-like_dom_sf"/>
</dbReference>
<dbReference type="EMBL" id="CM000148">
    <property type="protein sequence ID" value="EAZ17342.1"/>
    <property type="molecule type" value="Genomic_DNA"/>
</dbReference>
<dbReference type="PANTHER" id="PTHR34591">
    <property type="entry name" value="OS03G0653100 PROTEIN-RELATED"/>
    <property type="match status" value="1"/>
</dbReference>
<feature type="compositionally biased region" description="Basic and acidic residues" evidence="1">
    <location>
        <begin position="80"/>
        <end position="92"/>
    </location>
</feature>
<evidence type="ECO:0000313" key="3">
    <source>
        <dbReference type="EMBL" id="EAZ17342.1"/>
    </source>
</evidence>
<accession>A3C8C9</accession>
<evidence type="ECO:0000256" key="1">
    <source>
        <dbReference type="SAM" id="MobiDB-lite"/>
    </source>
</evidence>
<feature type="region of interest" description="Disordered" evidence="1">
    <location>
        <begin position="66"/>
        <end position="92"/>
    </location>
</feature>
<dbReference type="PROSITE" id="PS50181">
    <property type="entry name" value="FBOX"/>
    <property type="match status" value="1"/>
</dbReference>
<reference evidence="3" key="2">
    <citation type="submission" date="2008-12" db="EMBL/GenBank/DDBJ databases">
        <title>Improved gene annotation of the rice (Oryza sativa) genomes.</title>
        <authorList>
            <person name="Wang J."/>
            <person name="Li R."/>
            <person name="Fan W."/>
            <person name="Huang Q."/>
            <person name="Zhang J."/>
            <person name="Zhou Y."/>
            <person name="Hu Y."/>
            <person name="Zi S."/>
            <person name="Li J."/>
            <person name="Ni P."/>
            <person name="Zheng H."/>
            <person name="Zhang Y."/>
            <person name="Zhao M."/>
            <person name="Hao Q."/>
            <person name="McDermott J."/>
            <person name="Samudrala R."/>
            <person name="Kristiansen K."/>
            <person name="Wong G.K.-S."/>
        </authorList>
    </citation>
    <scope>NUCLEOTIDE SEQUENCE</scope>
</reference>
<dbReference type="AlphaFoldDB" id="A3C8C9"/>
<dbReference type="Gene3D" id="1.20.1280.50">
    <property type="match status" value="1"/>
</dbReference>
<feature type="domain" description="F-box" evidence="2">
    <location>
        <begin position="1"/>
        <end position="45"/>
    </location>
</feature>
<proteinExistence type="predicted"/>
<feature type="compositionally biased region" description="Pro residues" evidence="1">
    <location>
        <begin position="170"/>
        <end position="179"/>
    </location>
</feature>
<dbReference type="Pfam" id="PF00646">
    <property type="entry name" value="F-box"/>
    <property type="match status" value="1"/>
</dbReference>
<dbReference type="Proteomes" id="UP000007752">
    <property type="component" value="Chromosome 11"/>
</dbReference>
<sequence>MALLLPDDAVADVLRRLPPRGLAAARCVCKPWRDLVDVRALLRPRLLPRSAHGVLINYIDHGRPHLFSRPSSSSPSSAAGDRRRDHRREPHGPCPNDGDRDWWCVLDHCDGLLLCGIEWGSQLCACNPATRRWATLPAARQGPSRYAAAYLAFDPAASPDYEVLLIPNLPEKPSPPVPNQPRRRRRRRQDELAGPFCLHMLFSPLDAADESDLDGDVDVAVDVDVDVDDDEVATPAASSVDDDQYKLMEWPPSPYLLEVFSSRSGRWEERAFVREGEKVTTVEDMMPLGYPYRGPRRGYSVYHHGSLYAHCRGAFVTRYSLANGKYQVIETPINMANYKWEKPYLGKSEMGVLFGMIHGGQLSVWILQESAGQMGWILTYQHDLRPFAKEVSSLRYNGNLTTGSWTVEENSTGMHGNRDTLSAEDFEWDSDNDDFLAVEVRNEEYDDDCEHFDILGFHPYKEVVFLDQSFKTIAFHFNSSKIQYLGYSRPKCYYRNYTNGIYESFVYTPCMIGELHGVIGQSSS</sequence>
<dbReference type="SUPFAM" id="SSF81383">
    <property type="entry name" value="F-box domain"/>
    <property type="match status" value="1"/>
</dbReference>
<feature type="region of interest" description="Disordered" evidence="1">
    <location>
        <begin position="167"/>
        <end position="188"/>
    </location>
</feature>
<dbReference type="PANTHER" id="PTHR34591:SF21">
    <property type="entry name" value="F-BOX DOMAIN CONTAINING PROTEIN, EXPRESSED"/>
    <property type="match status" value="1"/>
</dbReference>